<gene>
    <name evidence="2" type="ORF">AVDCRST_MAG66-1337</name>
</gene>
<feature type="compositionally biased region" description="Basic residues" evidence="1">
    <location>
        <begin position="127"/>
        <end position="154"/>
    </location>
</feature>
<feature type="region of interest" description="Disordered" evidence="1">
    <location>
        <begin position="318"/>
        <end position="431"/>
    </location>
</feature>
<reference evidence="2" key="1">
    <citation type="submission" date="2020-02" db="EMBL/GenBank/DDBJ databases">
        <authorList>
            <person name="Meier V. D."/>
        </authorList>
    </citation>
    <scope>NUCLEOTIDE SEQUENCE</scope>
    <source>
        <strain evidence="2">AVDCRST_MAG66</strain>
    </source>
</reference>
<feature type="non-terminal residue" evidence="2">
    <location>
        <position position="1"/>
    </location>
</feature>
<feature type="region of interest" description="Disordered" evidence="1">
    <location>
        <begin position="41"/>
        <end position="65"/>
    </location>
</feature>
<dbReference type="EMBL" id="CADCUS010000191">
    <property type="protein sequence ID" value="CAA9398706.1"/>
    <property type="molecule type" value="Genomic_DNA"/>
</dbReference>
<proteinExistence type="predicted"/>
<protein>
    <submittedName>
        <fullName evidence="2">Glutamine synthetase family protein in hypothetical Actinobacterial gene cluster</fullName>
    </submittedName>
</protein>
<feature type="compositionally biased region" description="Low complexity" evidence="1">
    <location>
        <begin position="330"/>
        <end position="345"/>
    </location>
</feature>
<feature type="non-terminal residue" evidence="2">
    <location>
        <position position="448"/>
    </location>
</feature>
<sequence>DADARGAAVARRRRHGRHRPRRVHRHAGPVAGQAVRRAVLPGPRRPAPRRGVQLPARRRRRDEHGARLRDVELGARLRRLRAAPRHGDAADAALARGDGAGALRRRVGRRLARRRLAAAGAAPPARPARRARAGGRRRHRAGVHPVRRHLRRGGAARLPRPHPGQRVQRRLLAPGHREGGAGAAPDPQRHGRGGDGRGVGEGGVQPRPARDRVPLRRRADDVRQPRDLQDRGQGDRRPGRHGADLHGEVRRPRGQFLPRARVAARGGRQRLHRRRRARVVTAVRALPRRSAALPARADLPVRAQRQLLQAVRRGVVRPHGGRLGDRQPHVRVAGGRARPGAARGEPGARRRHEPLPGGGRAGRRRAGGDRGGAAAAPGAERQRLRLRRPAGAGDAAGGRRAVHRLGAGPLGAGRRGGGPLRQRGAGGAHRLRRRRHRLGTAAWLRAAL</sequence>
<name>A0A6J4NY84_9PSEU</name>
<feature type="compositionally biased region" description="Basic and acidic residues" evidence="1">
    <location>
        <begin position="208"/>
        <end position="251"/>
    </location>
</feature>
<evidence type="ECO:0000313" key="2">
    <source>
        <dbReference type="EMBL" id="CAA9398706.1"/>
    </source>
</evidence>
<evidence type="ECO:0000256" key="1">
    <source>
        <dbReference type="SAM" id="MobiDB-lite"/>
    </source>
</evidence>
<accession>A0A6J4NY84</accession>
<feature type="compositionally biased region" description="Basic residues" evidence="1">
    <location>
        <begin position="10"/>
        <end position="27"/>
    </location>
</feature>
<organism evidence="2">
    <name type="scientific">uncultured Pseudonocardia sp</name>
    <dbReference type="NCBI Taxonomy" id="211455"/>
    <lineage>
        <taxon>Bacteria</taxon>
        <taxon>Bacillati</taxon>
        <taxon>Actinomycetota</taxon>
        <taxon>Actinomycetes</taxon>
        <taxon>Pseudonocardiales</taxon>
        <taxon>Pseudonocardiaceae</taxon>
        <taxon>Pseudonocardia</taxon>
        <taxon>environmental samples</taxon>
    </lineage>
</organism>
<feature type="compositionally biased region" description="Gly residues" evidence="1">
    <location>
        <begin position="408"/>
        <end position="427"/>
    </location>
</feature>
<feature type="region of interest" description="Disordered" evidence="1">
    <location>
        <begin position="115"/>
        <end position="251"/>
    </location>
</feature>
<feature type="region of interest" description="Disordered" evidence="1">
    <location>
        <begin position="1"/>
        <end position="29"/>
    </location>
</feature>
<dbReference type="AlphaFoldDB" id="A0A6J4NY84"/>